<dbReference type="Proteomes" id="UP001219605">
    <property type="component" value="Chromosome"/>
</dbReference>
<dbReference type="EMBL" id="CP118615">
    <property type="protein sequence ID" value="WDZ87165.1"/>
    <property type="molecule type" value="Genomic_DNA"/>
</dbReference>
<protein>
    <submittedName>
        <fullName evidence="2">Uncharacterized protein</fullName>
    </submittedName>
</protein>
<feature type="region of interest" description="Disordered" evidence="1">
    <location>
        <begin position="44"/>
        <end position="67"/>
    </location>
</feature>
<sequence length="67" mass="7034">MNSYRADIYAGNRLVTVRHFQAADLSRASATALSTVRAGGHTHADIYEGGPGHATHVDTVINNGGGR</sequence>
<name>A0ABY7ZW72_9ACTN</name>
<keyword evidence="3" id="KW-1185">Reference proteome</keyword>
<evidence type="ECO:0000313" key="2">
    <source>
        <dbReference type="EMBL" id="WDZ87165.1"/>
    </source>
</evidence>
<accession>A0ABY7ZW72</accession>
<reference evidence="2 3" key="1">
    <citation type="submission" date="2023-02" db="EMBL/GenBank/DDBJ databases">
        <authorList>
            <person name="Mo P."/>
        </authorList>
    </citation>
    <scope>NUCLEOTIDE SEQUENCE [LARGE SCALE GENOMIC DNA]</scope>
    <source>
        <strain evidence="2 3">HUAS 3</strain>
    </source>
</reference>
<evidence type="ECO:0000256" key="1">
    <source>
        <dbReference type="SAM" id="MobiDB-lite"/>
    </source>
</evidence>
<organism evidence="2 3">
    <name type="scientific">Micromonospora cathayae</name>
    <dbReference type="NCBI Taxonomy" id="3028804"/>
    <lineage>
        <taxon>Bacteria</taxon>
        <taxon>Bacillati</taxon>
        <taxon>Actinomycetota</taxon>
        <taxon>Actinomycetes</taxon>
        <taxon>Micromonosporales</taxon>
        <taxon>Micromonosporaceae</taxon>
        <taxon>Micromonospora</taxon>
    </lineage>
</organism>
<dbReference type="RefSeq" id="WP_275034063.1">
    <property type="nucleotide sequence ID" value="NZ_CP118615.1"/>
</dbReference>
<evidence type="ECO:0000313" key="3">
    <source>
        <dbReference type="Proteomes" id="UP001219605"/>
    </source>
</evidence>
<gene>
    <name evidence="2" type="ORF">PVK37_12555</name>
</gene>
<proteinExistence type="predicted"/>